<evidence type="ECO:0000313" key="3">
    <source>
        <dbReference type="Proteomes" id="UP000271098"/>
    </source>
</evidence>
<dbReference type="WBParaSite" id="GPUH_0000526601-mRNA-1">
    <property type="protein sequence ID" value="GPUH_0000526601-mRNA-1"/>
    <property type="gene ID" value="GPUH_0000526601"/>
</dbReference>
<evidence type="ECO:0000256" key="1">
    <source>
        <dbReference type="ARBA" id="ARBA00023242"/>
    </source>
</evidence>
<gene>
    <name evidence="2" type="ORF">GPUH_LOCUS5259</name>
</gene>
<keyword evidence="1" id="KW-0539">Nucleus</keyword>
<organism evidence="4">
    <name type="scientific">Gongylonema pulchrum</name>
    <dbReference type="NCBI Taxonomy" id="637853"/>
    <lineage>
        <taxon>Eukaryota</taxon>
        <taxon>Metazoa</taxon>
        <taxon>Ecdysozoa</taxon>
        <taxon>Nematoda</taxon>
        <taxon>Chromadorea</taxon>
        <taxon>Rhabditida</taxon>
        <taxon>Spirurina</taxon>
        <taxon>Spiruromorpha</taxon>
        <taxon>Spiruroidea</taxon>
        <taxon>Gongylonematidae</taxon>
        <taxon>Gongylonema</taxon>
    </lineage>
</organism>
<dbReference type="EMBL" id="UYRT01010895">
    <property type="protein sequence ID" value="VDK49909.1"/>
    <property type="molecule type" value="Genomic_DNA"/>
</dbReference>
<accession>A0A183D968</accession>
<reference evidence="4" key="1">
    <citation type="submission" date="2016-06" db="UniProtKB">
        <authorList>
            <consortium name="WormBaseParasite"/>
        </authorList>
    </citation>
    <scope>IDENTIFICATION</scope>
</reference>
<dbReference type="Proteomes" id="UP000271098">
    <property type="component" value="Unassembled WGS sequence"/>
</dbReference>
<sequence>MFPAPDSTIDLKKLFTPQLPIIEQPWHKEVTDDLRSQQLVKYVTAICQVLGSDPVPDRVLVLVAWCARIAEGSAFDSADDQVWTFCAFHCGYSLTNTLRRGRN</sequence>
<dbReference type="Gene3D" id="1.10.246.20">
    <property type="entry name" value="Coactivator CBP, KIX domain"/>
    <property type="match status" value="1"/>
</dbReference>
<dbReference type="GO" id="GO:0006355">
    <property type="term" value="P:regulation of DNA-templated transcription"/>
    <property type="evidence" value="ECO:0007669"/>
    <property type="project" value="InterPro"/>
</dbReference>
<evidence type="ECO:0000313" key="2">
    <source>
        <dbReference type="EMBL" id="VDK49909.1"/>
    </source>
</evidence>
<reference evidence="2 3" key="2">
    <citation type="submission" date="2018-11" db="EMBL/GenBank/DDBJ databases">
        <authorList>
            <consortium name="Pathogen Informatics"/>
        </authorList>
    </citation>
    <scope>NUCLEOTIDE SEQUENCE [LARGE SCALE GENOMIC DNA]</scope>
</reference>
<protein>
    <submittedName>
        <fullName evidence="4">Phage protein</fullName>
    </submittedName>
</protein>
<keyword evidence="3" id="KW-1185">Reference proteome</keyword>
<name>A0A183D968_9BILA</name>
<evidence type="ECO:0000313" key="4">
    <source>
        <dbReference type="WBParaSite" id="GPUH_0000526601-mRNA-1"/>
    </source>
</evidence>
<dbReference type="GO" id="GO:0003712">
    <property type="term" value="F:transcription coregulator activity"/>
    <property type="evidence" value="ECO:0007669"/>
    <property type="project" value="InterPro"/>
</dbReference>
<proteinExistence type="predicted"/>
<dbReference type="InterPro" id="IPR036529">
    <property type="entry name" value="KIX_dom_sf"/>
</dbReference>
<dbReference type="AlphaFoldDB" id="A0A183D968"/>